<dbReference type="InterPro" id="IPR040390">
    <property type="entry name" value="TIFY/JAZ"/>
</dbReference>
<sequence>MAVLKMAQQGIPNNNATTLSGQQQKQQPGKQKLEEQQLGKHTIFHDFLGMKPGDSPVLLPAKASTDCRLSEPSPSASASLGASSGGGRGPISTTSDLGSERHAGNHLEGVPFYGHRSDVSGLEISNRVLGSKRSNSDSTFMGSSRDGVPHTGPDHLESSHLMKMLRNGPGGERPRMSNDDEAVFATQPPRPTSGSLIFQPPLGGRVDTKWERPSPMNMGAAVQYPSRGGHFVPMVHQLPSNRFRDANAIPNNISQSAADEGSRTGIKGPGILSSINASSDAPERNSSGVLPSGSRQKSGTHNLESEPSNPSQHGFTSAGRQMTIFYGGQAHVFDNVHPNKADVIMALAGSNGGSWSTTYSLKPNAKLGSESCMPSGEVETGAASNNALLREYHGRLSVPGNSSPAAGFADRILTPAGGHQGSNLVRDTRNLIQAAEPSSKEKNEL</sequence>
<evidence type="ECO:0000313" key="6">
    <source>
        <dbReference type="Proteomes" id="UP000327157"/>
    </source>
</evidence>
<dbReference type="Proteomes" id="UP000327157">
    <property type="component" value="Chromosome 8"/>
</dbReference>
<dbReference type="SMART" id="SM00979">
    <property type="entry name" value="TIFY"/>
    <property type="match status" value="1"/>
</dbReference>
<organism evidence="5 6">
    <name type="scientific">Pyrus ussuriensis x Pyrus communis</name>
    <dbReference type="NCBI Taxonomy" id="2448454"/>
    <lineage>
        <taxon>Eukaryota</taxon>
        <taxon>Viridiplantae</taxon>
        <taxon>Streptophyta</taxon>
        <taxon>Embryophyta</taxon>
        <taxon>Tracheophyta</taxon>
        <taxon>Spermatophyta</taxon>
        <taxon>Magnoliopsida</taxon>
        <taxon>eudicotyledons</taxon>
        <taxon>Gunneridae</taxon>
        <taxon>Pentapetalae</taxon>
        <taxon>rosids</taxon>
        <taxon>fabids</taxon>
        <taxon>Rosales</taxon>
        <taxon>Rosaceae</taxon>
        <taxon>Amygdaloideae</taxon>
        <taxon>Maleae</taxon>
        <taxon>Pyrus</taxon>
    </lineage>
</organism>
<dbReference type="GO" id="GO:0005634">
    <property type="term" value="C:nucleus"/>
    <property type="evidence" value="ECO:0007669"/>
    <property type="project" value="UniProtKB-SubCell"/>
</dbReference>
<dbReference type="InterPro" id="IPR010399">
    <property type="entry name" value="Tify_dom"/>
</dbReference>
<keyword evidence="2" id="KW-0539">Nucleus</keyword>
<feature type="compositionally biased region" description="Polar residues" evidence="3">
    <location>
        <begin position="273"/>
        <end position="316"/>
    </location>
</feature>
<gene>
    <name evidence="5" type="ORF">D8674_034198</name>
</gene>
<feature type="compositionally biased region" description="Low complexity" evidence="3">
    <location>
        <begin position="70"/>
        <end position="82"/>
    </location>
</feature>
<keyword evidence="2" id="KW-1184">Jasmonic acid signaling pathway</keyword>
<name>A0A5N5HRR8_9ROSA</name>
<dbReference type="EMBL" id="SMOL01000148">
    <property type="protein sequence ID" value="KAB2629403.1"/>
    <property type="molecule type" value="Genomic_DNA"/>
</dbReference>
<evidence type="ECO:0000259" key="4">
    <source>
        <dbReference type="PROSITE" id="PS51320"/>
    </source>
</evidence>
<protein>
    <recommendedName>
        <fullName evidence="2">Protein TIFY</fullName>
    </recommendedName>
    <alternativeName>
        <fullName evidence="2">Jasmonate ZIM domain-containing protein</fullName>
    </alternativeName>
</protein>
<comment type="domain">
    <text evidence="2">The jas domain is required for interaction with COI1.</text>
</comment>
<evidence type="ECO:0000256" key="2">
    <source>
        <dbReference type="RuleBase" id="RU369065"/>
    </source>
</evidence>
<dbReference type="Pfam" id="PF06200">
    <property type="entry name" value="tify"/>
    <property type="match status" value="1"/>
</dbReference>
<evidence type="ECO:0000256" key="1">
    <source>
        <dbReference type="ARBA" id="ARBA00008614"/>
    </source>
</evidence>
<comment type="subcellular location">
    <subcellularLocation>
        <location evidence="2">Nucleus</location>
    </subcellularLocation>
</comment>
<keyword evidence="6" id="KW-1185">Reference proteome</keyword>
<dbReference type="OrthoDB" id="1908882at2759"/>
<dbReference type="GO" id="GO:0031347">
    <property type="term" value="P:regulation of defense response"/>
    <property type="evidence" value="ECO:0007669"/>
    <property type="project" value="UniProtKB-UniRule"/>
</dbReference>
<evidence type="ECO:0000313" key="5">
    <source>
        <dbReference type="EMBL" id="KAB2629403.1"/>
    </source>
</evidence>
<dbReference type="PANTHER" id="PTHR33077">
    <property type="entry name" value="PROTEIN TIFY 4A-RELATED-RELATED"/>
    <property type="match status" value="1"/>
</dbReference>
<feature type="region of interest" description="Disordered" evidence="3">
    <location>
        <begin position="1"/>
        <end position="35"/>
    </location>
</feature>
<reference evidence="5 6" key="3">
    <citation type="submission" date="2019-11" db="EMBL/GenBank/DDBJ databases">
        <title>A de novo genome assembly of a pear dwarfing rootstock.</title>
        <authorList>
            <person name="Wang F."/>
            <person name="Wang J."/>
            <person name="Li S."/>
            <person name="Zhang Y."/>
            <person name="Fang M."/>
            <person name="Ma L."/>
            <person name="Zhao Y."/>
            <person name="Jiang S."/>
        </authorList>
    </citation>
    <scope>NUCLEOTIDE SEQUENCE [LARGE SCALE GENOMIC DNA]</scope>
    <source>
        <strain evidence="5">S2</strain>
        <tissue evidence="5">Leaf</tissue>
    </source>
</reference>
<accession>A0A5N5HRR8</accession>
<feature type="compositionally biased region" description="Polar residues" evidence="3">
    <location>
        <begin position="10"/>
        <end position="20"/>
    </location>
</feature>
<dbReference type="PANTHER" id="PTHR33077:SF8">
    <property type="entry name" value="PROTEIN TIFY 8"/>
    <property type="match status" value="1"/>
</dbReference>
<feature type="region of interest" description="Disordered" evidence="3">
    <location>
        <begin position="130"/>
        <end position="156"/>
    </location>
</feature>
<dbReference type="PROSITE" id="PS51320">
    <property type="entry name" value="TIFY"/>
    <property type="match status" value="1"/>
</dbReference>
<feature type="region of interest" description="Disordered" evidence="3">
    <location>
        <begin position="64"/>
        <end position="117"/>
    </location>
</feature>
<reference evidence="5 6" key="1">
    <citation type="submission" date="2019-09" db="EMBL/GenBank/DDBJ databases">
        <authorList>
            <person name="Ou C."/>
        </authorList>
    </citation>
    <scope>NUCLEOTIDE SEQUENCE [LARGE SCALE GENOMIC DNA]</scope>
    <source>
        <strain evidence="5">S2</strain>
        <tissue evidence="5">Leaf</tissue>
    </source>
</reference>
<reference evidence="6" key="2">
    <citation type="submission" date="2019-10" db="EMBL/GenBank/DDBJ databases">
        <title>A de novo genome assembly of a pear dwarfing rootstock.</title>
        <authorList>
            <person name="Wang F."/>
            <person name="Wang J."/>
            <person name="Li S."/>
            <person name="Zhang Y."/>
            <person name="Fang M."/>
            <person name="Ma L."/>
            <person name="Zhao Y."/>
            <person name="Jiang S."/>
        </authorList>
    </citation>
    <scope>NUCLEOTIDE SEQUENCE [LARGE SCALE GENOMIC DNA]</scope>
</reference>
<feature type="compositionally biased region" description="Low complexity" evidence="3">
    <location>
        <begin position="21"/>
        <end position="30"/>
    </location>
</feature>
<feature type="region of interest" description="Disordered" evidence="3">
    <location>
        <begin position="254"/>
        <end position="316"/>
    </location>
</feature>
<comment type="function">
    <text evidence="2">Repressor of jasmonate responses.</text>
</comment>
<comment type="caution">
    <text evidence="5">The sequence shown here is derived from an EMBL/GenBank/DDBJ whole genome shotgun (WGS) entry which is preliminary data.</text>
</comment>
<feature type="domain" description="Tify" evidence="4">
    <location>
        <begin position="315"/>
        <end position="350"/>
    </location>
</feature>
<dbReference type="GO" id="GO:0009611">
    <property type="term" value="P:response to wounding"/>
    <property type="evidence" value="ECO:0007669"/>
    <property type="project" value="UniProtKB-UniRule"/>
</dbReference>
<dbReference type="GO" id="GO:2000022">
    <property type="term" value="P:regulation of jasmonic acid mediated signaling pathway"/>
    <property type="evidence" value="ECO:0007669"/>
    <property type="project" value="UniProtKB-UniRule"/>
</dbReference>
<proteinExistence type="inferred from homology"/>
<evidence type="ECO:0000256" key="3">
    <source>
        <dbReference type="SAM" id="MobiDB-lite"/>
    </source>
</evidence>
<comment type="similarity">
    <text evidence="1 2">Belongs to the TIFY/JAZ family.</text>
</comment>
<feature type="compositionally biased region" description="Polar residues" evidence="3">
    <location>
        <begin position="132"/>
        <end position="142"/>
    </location>
</feature>
<dbReference type="AlphaFoldDB" id="A0A5N5HRR8"/>